<evidence type="ECO:0000256" key="7">
    <source>
        <dbReference type="ARBA" id="ARBA00023065"/>
    </source>
</evidence>
<dbReference type="KEGG" id="aia:AWH56_012765"/>
<accession>A0A1S2M636</accession>
<dbReference type="EC" id="7.6.2.9" evidence="11"/>
<reference evidence="14 16" key="1">
    <citation type="submission" date="2016-10" db="EMBL/GenBank/DDBJ databases">
        <title>Draft genome sequences of four alkaliphilic bacteria belonging to the Anaerobacillus genus.</title>
        <authorList>
            <person name="Bassil N.M."/>
            <person name="Lloyd J.R."/>
        </authorList>
    </citation>
    <scope>NUCLEOTIDE SEQUENCE [LARGE SCALE GENOMIC DNA]</scope>
    <source>
        <strain evidence="14 16">NB2006</strain>
    </source>
</reference>
<keyword evidence="3" id="KW-0410">Iron transport</keyword>
<reference evidence="15 16" key="2">
    <citation type="journal article" date="2017" name="Genome Announc.">
        <title>Draft Genome Sequences of Four Alkaliphilic Bacteria Belonging to the Anaerobacillus Genus.</title>
        <authorList>
            <person name="Bassil N.M."/>
            <person name="Lloyd J.R."/>
        </authorList>
    </citation>
    <scope>NUCLEOTIDE SEQUENCE [LARGE SCALE GENOMIC DNA]</scope>
    <source>
        <strain evidence="15 16">NB2006</strain>
    </source>
</reference>
<evidence type="ECO:0000256" key="4">
    <source>
        <dbReference type="ARBA" id="ARBA00022741"/>
    </source>
</evidence>
<evidence type="ECO:0000256" key="1">
    <source>
        <dbReference type="ARBA" id="ARBA00022448"/>
    </source>
</evidence>
<dbReference type="Gene3D" id="3.40.50.300">
    <property type="entry name" value="P-loop containing nucleotide triphosphate hydrolases"/>
    <property type="match status" value="1"/>
</dbReference>
<gene>
    <name evidence="15" type="ORF">AWH56_012765</name>
    <name evidence="14" type="ORF">AWH56_09910</name>
</gene>
<dbReference type="PANTHER" id="PTHR42781">
    <property type="entry name" value="SPERMIDINE/PUTRESCINE IMPORT ATP-BINDING PROTEIN POTA"/>
    <property type="match status" value="1"/>
</dbReference>
<evidence type="ECO:0000313" key="14">
    <source>
        <dbReference type="EMBL" id="OIJ19105.1"/>
    </source>
</evidence>
<dbReference type="PROSITE" id="PS00211">
    <property type="entry name" value="ABC_TRANSPORTER_1"/>
    <property type="match status" value="1"/>
</dbReference>
<evidence type="ECO:0000256" key="6">
    <source>
        <dbReference type="ARBA" id="ARBA00023004"/>
    </source>
</evidence>
<dbReference type="FunFam" id="3.40.50.300:FF:000425">
    <property type="entry name" value="Probable ABC transporter, ATP-binding subunit"/>
    <property type="match status" value="1"/>
</dbReference>
<keyword evidence="1" id="KW-0813">Transport</keyword>
<evidence type="ECO:0000256" key="5">
    <source>
        <dbReference type="ARBA" id="ARBA00022840"/>
    </source>
</evidence>
<dbReference type="InterPro" id="IPR017871">
    <property type="entry name" value="ABC_transporter-like_CS"/>
</dbReference>
<dbReference type="InterPro" id="IPR050093">
    <property type="entry name" value="ABC_SmlMolc_Importer"/>
</dbReference>
<evidence type="ECO:0000256" key="8">
    <source>
        <dbReference type="ARBA" id="ARBA00023136"/>
    </source>
</evidence>
<keyword evidence="16" id="KW-1185">Reference proteome</keyword>
<dbReference type="PROSITE" id="PS50893">
    <property type="entry name" value="ABC_TRANSPORTER_2"/>
    <property type="match status" value="1"/>
</dbReference>
<evidence type="ECO:0000256" key="12">
    <source>
        <dbReference type="ARBA" id="ARBA00070305"/>
    </source>
</evidence>
<dbReference type="GO" id="GO:0016020">
    <property type="term" value="C:membrane"/>
    <property type="evidence" value="ECO:0007669"/>
    <property type="project" value="InterPro"/>
</dbReference>
<reference evidence="15" key="4">
    <citation type="submission" date="2020-10" db="EMBL/GenBank/DDBJ databases">
        <authorList>
            <person name="Bassil N.M."/>
            <person name="Lloyd J.R."/>
        </authorList>
    </citation>
    <scope>NUCLEOTIDE SEQUENCE</scope>
    <source>
        <strain evidence="15">NB2006</strain>
    </source>
</reference>
<reference evidence="15 16" key="3">
    <citation type="journal article" date="2019" name="Int. J. Syst. Evol. Microbiol.">
        <title>Anaerobacillus isosaccharinicus sp. nov., an alkaliphilic bacterium which degrades isosaccharinic acid.</title>
        <authorList>
            <person name="Bassil N.M."/>
            <person name="Lloyd J.R."/>
        </authorList>
    </citation>
    <scope>NUCLEOTIDE SEQUENCE [LARGE SCALE GENOMIC DNA]</scope>
    <source>
        <strain evidence="15 16">NB2006</strain>
    </source>
</reference>
<dbReference type="CDD" id="cd03259">
    <property type="entry name" value="ABC_Carb_Solutes_like"/>
    <property type="match status" value="1"/>
</dbReference>
<dbReference type="Proteomes" id="UP000180175">
    <property type="component" value="Chromosome"/>
</dbReference>
<protein>
    <recommendedName>
        <fullName evidence="12">Carnitine transport ATP-binding protein OpuCA</fullName>
        <ecNumber evidence="11">7.6.2.9</ecNumber>
    </recommendedName>
</protein>
<dbReference type="Pfam" id="PF00005">
    <property type="entry name" value="ABC_tran"/>
    <property type="match status" value="1"/>
</dbReference>
<dbReference type="InterPro" id="IPR003439">
    <property type="entry name" value="ABC_transporter-like_ATP-bd"/>
</dbReference>
<dbReference type="InterPro" id="IPR015853">
    <property type="entry name" value="ABC_transpr_FbpC"/>
</dbReference>
<dbReference type="AlphaFoldDB" id="A0A1S2M636"/>
<dbReference type="EMBL" id="CP063356">
    <property type="protein sequence ID" value="QOY38321.1"/>
    <property type="molecule type" value="Genomic_DNA"/>
</dbReference>
<comment type="catalytic activity">
    <reaction evidence="9">
        <text>a quaternary ammonium(out) + ATP + H2O = a quaternary ammonium(in) + ADP + phosphate + H(+)</text>
        <dbReference type="Rhea" id="RHEA:11036"/>
        <dbReference type="ChEBI" id="CHEBI:15377"/>
        <dbReference type="ChEBI" id="CHEBI:15378"/>
        <dbReference type="ChEBI" id="CHEBI:30616"/>
        <dbReference type="ChEBI" id="CHEBI:35267"/>
        <dbReference type="ChEBI" id="CHEBI:43474"/>
        <dbReference type="ChEBI" id="CHEBI:456216"/>
        <dbReference type="EC" id="7.6.2.9"/>
    </reaction>
</comment>
<dbReference type="SUPFAM" id="SSF52540">
    <property type="entry name" value="P-loop containing nucleoside triphosphate hydrolases"/>
    <property type="match status" value="1"/>
</dbReference>
<dbReference type="PANTHER" id="PTHR42781:SF4">
    <property type="entry name" value="SPERMIDINE_PUTRESCINE IMPORT ATP-BINDING PROTEIN POTA"/>
    <property type="match status" value="1"/>
</dbReference>
<proteinExistence type="predicted"/>
<keyword evidence="8" id="KW-0472">Membrane</keyword>
<feature type="domain" description="ABC transporter" evidence="13">
    <location>
        <begin position="6"/>
        <end position="236"/>
    </location>
</feature>
<dbReference type="GO" id="GO:0015408">
    <property type="term" value="F:ABC-type ferric iron transporter activity"/>
    <property type="evidence" value="ECO:0007669"/>
    <property type="project" value="InterPro"/>
</dbReference>
<sequence>MNNSIIDCQQLSKSFNEKIVINNVNFALNEGEILCIVGPSGCGKTTLLRCIAGLEPVTSGKIFIEDHEMNHLSAQARPVVMMFQQPLLFPHLSVLDNTSYGLKMQKMTKSLRIEKAMAMLKSMEIEDLANVFPHEISGGQQQRVALARALMVQPKLLLLDEPFSSLDPELRSSLRGWVKKKLKEWNTTAIFVTHDKEEAMVLADSIAVMKEGSILQMGTPDELYENPTSLYVANYISEGFSLDETFIPLSKIKVYKNEHGTKDHSDRYFTAKILAIFFKGGQRFIQIELLEICTEITIACHLDVSKNDTVCIGVSIDDMLSFTKGD</sequence>
<dbReference type="OrthoDB" id="9790614at2"/>
<dbReference type="InterPro" id="IPR027417">
    <property type="entry name" value="P-loop_NTPase"/>
</dbReference>
<evidence type="ECO:0000313" key="16">
    <source>
        <dbReference type="Proteomes" id="UP000180175"/>
    </source>
</evidence>
<dbReference type="RefSeq" id="WP_071316999.1">
    <property type="nucleotide sequence ID" value="NZ_CP063356.2"/>
</dbReference>
<comment type="subunit">
    <text evidence="10">The complex is composed of two ATP-binding proteins (OpuCA), two transmembrane proteins (OpuCB and OpuCD) and a solute-binding protein (OpuCC).</text>
</comment>
<organism evidence="14 16">
    <name type="scientific">Anaerobacillus isosaccharinicus</name>
    <dbReference type="NCBI Taxonomy" id="1532552"/>
    <lineage>
        <taxon>Bacteria</taxon>
        <taxon>Bacillati</taxon>
        <taxon>Bacillota</taxon>
        <taxon>Bacilli</taxon>
        <taxon>Bacillales</taxon>
        <taxon>Bacillaceae</taxon>
        <taxon>Anaerobacillus</taxon>
    </lineage>
</organism>
<keyword evidence="6" id="KW-0408">Iron</keyword>
<dbReference type="SMART" id="SM00382">
    <property type="entry name" value="AAA"/>
    <property type="match status" value="1"/>
</dbReference>
<dbReference type="GO" id="GO:0015418">
    <property type="term" value="F:ABC-type quaternary ammonium compound transporting activity"/>
    <property type="evidence" value="ECO:0007669"/>
    <property type="project" value="UniProtKB-EC"/>
</dbReference>
<keyword evidence="7" id="KW-0406">Ion transport</keyword>
<evidence type="ECO:0000313" key="15">
    <source>
        <dbReference type="EMBL" id="QOY38321.1"/>
    </source>
</evidence>
<evidence type="ECO:0000256" key="11">
    <source>
        <dbReference type="ARBA" id="ARBA00066388"/>
    </source>
</evidence>
<keyword evidence="4" id="KW-0547">Nucleotide-binding</keyword>
<evidence type="ECO:0000256" key="3">
    <source>
        <dbReference type="ARBA" id="ARBA00022496"/>
    </source>
</evidence>
<evidence type="ECO:0000256" key="2">
    <source>
        <dbReference type="ARBA" id="ARBA00022475"/>
    </source>
</evidence>
<evidence type="ECO:0000256" key="9">
    <source>
        <dbReference type="ARBA" id="ARBA00052482"/>
    </source>
</evidence>
<keyword evidence="5 15" id="KW-0067">ATP-binding</keyword>
<evidence type="ECO:0000256" key="10">
    <source>
        <dbReference type="ARBA" id="ARBA00063934"/>
    </source>
</evidence>
<keyword evidence="2" id="KW-1003">Cell membrane</keyword>
<evidence type="ECO:0000259" key="13">
    <source>
        <dbReference type="PROSITE" id="PS50893"/>
    </source>
</evidence>
<dbReference type="GO" id="GO:0005524">
    <property type="term" value="F:ATP binding"/>
    <property type="evidence" value="ECO:0007669"/>
    <property type="project" value="UniProtKB-KW"/>
</dbReference>
<dbReference type="InterPro" id="IPR003593">
    <property type="entry name" value="AAA+_ATPase"/>
</dbReference>
<name>A0A1S2M636_9BACI</name>
<dbReference type="GO" id="GO:0016887">
    <property type="term" value="F:ATP hydrolysis activity"/>
    <property type="evidence" value="ECO:0007669"/>
    <property type="project" value="InterPro"/>
</dbReference>
<dbReference type="EMBL" id="LQXD01000083">
    <property type="protein sequence ID" value="OIJ19105.1"/>
    <property type="molecule type" value="Genomic_DNA"/>
</dbReference>